<evidence type="ECO:0000313" key="3">
    <source>
        <dbReference type="Proteomes" id="UP000284706"/>
    </source>
</evidence>
<comment type="caution">
    <text evidence="2">The sequence shown here is derived from an EMBL/GenBank/DDBJ whole genome shotgun (WGS) entry which is preliminary data.</text>
</comment>
<name>A0A409X909_9AGAR</name>
<feature type="non-terminal residue" evidence="2">
    <location>
        <position position="1"/>
    </location>
</feature>
<protein>
    <submittedName>
        <fullName evidence="2">Uncharacterized protein</fullName>
    </submittedName>
</protein>
<dbReference type="InParanoid" id="A0A409X909"/>
<organism evidence="2 3">
    <name type="scientific">Gymnopilus dilepis</name>
    <dbReference type="NCBI Taxonomy" id="231916"/>
    <lineage>
        <taxon>Eukaryota</taxon>
        <taxon>Fungi</taxon>
        <taxon>Dikarya</taxon>
        <taxon>Basidiomycota</taxon>
        <taxon>Agaricomycotina</taxon>
        <taxon>Agaricomycetes</taxon>
        <taxon>Agaricomycetidae</taxon>
        <taxon>Agaricales</taxon>
        <taxon>Agaricineae</taxon>
        <taxon>Hymenogastraceae</taxon>
        <taxon>Gymnopilus</taxon>
    </lineage>
</organism>
<keyword evidence="1" id="KW-1133">Transmembrane helix</keyword>
<reference evidence="2 3" key="1">
    <citation type="journal article" date="2018" name="Evol. Lett.">
        <title>Horizontal gene cluster transfer increased hallucinogenic mushroom diversity.</title>
        <authorList>
            <person name="Reynolds H.T."/>
            <person name="Vijayakumar V."/>
            <person name="Gluck-Thaler E."/>
            <person name="Korotkin H.B."/>
            <person name="Matheny P.B."/>
            <person name="Slot J.C."/>
        </authorList>
    </citation>
    <scope>NUCLEOTIDE SEQUENCE [LARGE SCALE GENOMIC DNA]</scope>
    <source>
        <strain evidence="2 3">SRW20</strain>
    </source>
</reference>
<dbReference type="AlphaFoldDB" id="A0A409X909"/>
<feature type="transmembrane region" description="Helical" evidence="1">
    <location>
        <begin position="12"/>
        <end position="31"/>
    </location>
</feature>
<evidence type="ECO:0000256" key="1">
    <source>
        <dbReference type="SAM" id="Phobius"/>
    </source>
</evidence>
<gene>
    <name evidence="2" type="ORF">CVT26_015988</name>
</gene>
<keyword evidence="1" id="KW-0472">Membrane</keyword>
<sequence>KFELHVRTSVVFIPPPALLLLLFPSPLPLYVCRRLWRPRWLVDASIRWPSFTPQDPRCDVAAANAASSNWPKDTLLCVAAAAVNATSTLRAVYPAVEPYERRGCQRTLNVLGCHDLLTRTFSAARHCRLLYLSSRSSPLHCFLLLTLVSIMPVSSTLLSTLSRFADPVEYPAYFLIVMLSCAKVLITVSGGEIILFDSS</sequence>
<evidence type="ECO:0000313" key="2">
    <source>
        <dbReference type="EMBL" id="PPQ87211.1"/>
    </source>
</evidence>
<keyword evidence="1" id="KW-0812">Transmembrane</keyword>
<feature type="transmembrane region" description="Helical" evidence="1">
    <location>
        <begin position="173"/>
        <end position="196"/>
    </location>
</feature>
<accession>A0A409X909</accession>
<feature type="transmembrane region" description="Helical" evidence="1">
    <location>
        <begin position="141"/>
        <end position="161"/>
    </location>
</feature>
<dbReference type="EMBL" id="NHYE01003914">
    <property type="protein sequence ID" value="PPQ87211.1"/>
    <property type="molecule type" value="Genomic_DNA"/>
</dbReference>
<keyword evidence="3" id="KW-1185">Reference proteome</keyword>
<proteinExistence type="predicted"/>
<dbReference type="Proteomes" id="UP000284706">
    <property type="component" value="Unassembled WGS sequence"/>
</dbReference>